<evidence type="ECO:0000313" key="3">
    <source>
        <dbReference type="Proteomes" id="UP000062912"/>
    </source>
</evidence>
<dbReference type="InterPro" id="IPR029058">
    <property type="entry name" value="AB_hydrolase_fold"/>
</dbReference>
<dbReference type="OrthoDB" id="9805123at2"/>
<dbReference type="Gene3D" id="3.40.50.1820">
    <property type="entry name" value="alpha/beta hydrolase"/>
    <property type="match status" value="1"/>
</dbReference>
<protein>
    <submittedName>
        <fullName evidence="2">Alpha/beta hydrolase</fullName>
    </submittedName>
</protein>
<reference evidence="2 3" key="1">
    <citation type="submission" date="2015-11" db="EMBL/GenBank/DDBJ databases">
        <title>Expanding the genomic diversity of Burkholderia species for the development of highly accurate diagnostics.</title>
        <authorList>
            <person name="Sahl J."/>
            <person name="Keim P."/>
            <person name="Wagner D."/>
        </authorList>
    </citation>
    <scope>NUCLEOTIDE SEQUENCE [LARGE SCALE GENOMIC DNA]</scope>
    <source>
        <strain evidence="2 3">MSMB368WGS</strain>
    </source>
</reference>
<comment type="caution">
    <text evidence="2">The sequence shown here is derived from an EMBL/GenBank/DDBJ whole genome shotgun (WGS) entry which is preliminary data.</text>
</comment>
<dbReference type="Pfam" id="PF12697">
    <property type="entry name" value="Abhydrolase_6"/>
    <property type="match status" value="1"/>
</dbReference>
<dbReference type="InterPro" id="IPR051411">
    <property type="entry name" value="Polyketide_trans_af380"/>
</dbReference>
<dbReference type="AlphaFoldDB" id="A0A132E8I9"/>
<sequence>MPQSVTFPNRSANIAADLYLPPNFDAGTKYPAIICAHPISSCKEQTASIYAQKLAALGFVTLAFDASHQGASGGEPRYLEDPASRVEDFRCAVDYLVTLDYIDDERIGVLGICGGGGYAVNAAMTERRIKAVGTVVAANYGRIMREGNLSADAALATLDAIGKQRTAEARGADPLIVTYIPASEAERKQAGINDIDIVEAVDYYTTPRGQQPGSPNKLRFSGLQAAVGFDAFHLAEQLLTQPLQIVIGSRPGAFGSYRDGYELFARARSSRKNLFVVDGASHYDLYDKPEYVEQAMAKLGPFFQENLAAAR</sequence>
<dbReference type="RefSeq" id="WP_060246104.1">
    <property type="nucleotide sequence ID" value="NZ_LPJR01000073.1"/>
</dbReference>
<name>A0A132E8I9_9BURK</name>
<dbReference type="EMBL" id="LPJR01000073">
    <property type="protein sequence ID" value="KWF21303.1"/>
    <property type="molecule type" value="Genomic_DNA"/>
</dbReference>
<dbReference type="PANTHER" id="PTHR47751:SF1">
    <property type="entry name" value="SUPERFAMILY HYDROLASE, PUTATIVE (AFU_ORTHOLOGUE AFUA_2G16580)-RELATED"/>
    <property type="match status" value="1"/>
</dbReference>
<organism evidence="2 3">
    <name type="scientific">Burkholderia pseudomultivorans</name>
    <dbReference type="NCBI Taxonomy" id="1207504"/>
    <lineage>
        <taxon>Bacteria</taxon>
        <taxon>Pseudomonadati</taxon>
        <taxon>Pseudomonadota</taxon>
        <taxon>Betaproteobacteria</taxon>
        <taxon>Burkholderiales</taxon>
        <taxon>Burkholderiaceae</taxon>
        <taxon>Burkholderia</taxon>
        <taxon>Burkholderia cepacia complex</taxon>
    </lineage>
</organism>
<accession>A0A132E8I9</accession>
<dbReference type="Gene3D" id="1.10.10.800">
    <property type="match status" value="1"/>
</dbReference>
<proteinExistence type="predicted"/>
<evidence type="ECO:0000259" key="1">
    <source>
        <dbReference type="Pfam" id="PF12697"/>
    </source>
</evidence>
<dbReference type="Proteomes" id="UP000062912">
    <property type="component" value="Unassembled WGS sequence"/>
</dbReference>
<dbReference type="GO" id="GO:0016787">
    <property type="term" value="F:hydrolase activity"/>
    <property type="evidence" value="ECO:0007669"/>
    <property type="project" value="UniProtKB-KW"/>
</dbReference>
<dbReference type="InterPro" id="IPR000073">
    <property type="entry name" value="AB_hydrolase_1"/>
</dbReference>
<dbReference type="SUPFAM" id="SSF53474">
    <property type="entry name" value="alpha/beta-Hydrolases"/>
    <property type="match status" value="1"/>
</dbReference>
<gene>
    <name evidence="2" type="ORF">WT56_29160</name>
</gene>
<evidence type="ECO:0000313" key="2">
    <source>
        <dbReference type="EMBL" id="KWF21303.1"/>
    </source>
</evidence>
<dbReference type="PANTHER" id="PTHR47751">
    <property type="entry name" value="SUPERFAMILY HYDROLASE, PUTATIVE (AFU_ORTHOLOGUE AFUA_2G16580)-RELATED"/>
    <property type="match status" value="1"/>
</dbReference>
<keyword evidence="2" id="KW-0378">Hydrolase</keyword>
<feature type="domain" description="AB hydrolase-1" evidence="1">
    <location>
        <begin position="52"/>
        <end position="294"/>
    </location>
</feature>